<evidence type="ECO:0000256" key="2">
    <source>
        <dbReference type="SAM" id="SignalP"/>
    </source>
</evidence>
<dbReference type="GO" id="GO:0006644">
    <property type="term" value="P:phospholipid metabolic process"/>
    <property type="evidence" value="ECO:0007669"/>
    <property type="project" value="InterPro"/>
</dbReference>
<protein>
    <submittedName>
        <fullName evidence="3">Phospholipase</fullName>
    </submittedName>
</protein>
<keyword evidence="2" id="KW-0732">Signal</keyword>
<feature type="signal peptide" evidence="2">
    <location>
        <begin position="1"/>
        <end position="26"/>
    </location>
</feature>
<organism evidence="3 4">
    <name type="scientific">Parafrankia colletiae</name>
    <dbReference type="NCBI Taxonomy" id="573497"/>
    <lineage>
        <taxon>Bacteria</taxon>
        <taxon>Bacillati</taxon>
        <taxon>Actinomycetota</taxon>
        <taxon>Actinomycetes</taxon>
        <taxon>Frankiales</taxon>
        <taxon>Frankiaceae</taxon>
        <taxon>Parafrankia</taxon>
    </lineage>
</organism>
<keyword evidence="4" id="KW-1185">Reference proteome</keyword>
<dbReference type="InterPro" id="IPR013207">
    <property type="entry name" value="LGFP"/>
</dbReference>
<dbReference type="Proteomes" id="UP000179627">
    <property type="component" value="Unassembled WGS sequence"/>
</dbReference>
<feature type="region of interest" description="Disordered" evidence="1">
    <location>
        <begin position="61"/>
        <end position="111"/>
    </location>
</feature>
<name>A0A1S1QGU9_9ACTN</name>
<proteinExistence type="predicted"/>
<dbReference type="RefSeq" id="WP_071086536.1">
    <property type="nucleotide sequence ID" value="NZ_MBLM01000129.1"/>
</dbReference>
<reference evidence="4" key="1">
    <citation type="submission" date="2016-07" db="EMBL/GenBank/DDBJ databases">
        <title>Sequence Frankia sp. strain CcI1.17.</title>
        <authorList>
            <person name="Ghodhbane-Gtari F."/>
            <person name="Swanson E."/>
            <person name="Gueddou A."/>
            <person name="Morris K."/>
            <person name="Hezbri K."/>
            <person name="Ktari A."/>
            <person name="Nouioui I."/>
            <person name="Abebe-Akele F."/>
            <person name="Simpson S."/>
            <person name="Thomas K."/>
            <person name="Gtari M."/>
            <person name="Tisa L.S."/>
            <person name="Hurst S."/>
        </authorList>
    </citation>
    <scope>NUCLEOTIDE SEQUENCE [LARGE SCALE GENOMIC DNA]</scope>
    <source>
        <strain evidence="4">Cc1.17</strain>
    </source>
</reference>
<dbReference type="AlphaFoldDB" id="A0A1S1QGU9"/>
<dbReference type="GO" id="GO:0004623">
    <property type="term" value="F:phospholipase A2 activity"/>
    <property type="evidence" value="ECO:0007669"/>
    <property type="project" value="InterPro"/>
</dbReference>
<dbReference type="GO" id="GO:0050482">
    <property type="term" value="P:arachidonate secretion"/>
    <property type="evidence" value="ECO:0007669"/>
    <property type="project" value="InterPro"/>
</dbReference>
<gene>
    <name evidence="3" type="ORF">CC117_22085</name>
</gene>
<accession>A0A1S1QGU9</accession>
<feature type="chain" id="PRO_5038463645" evidence="2">
    <location>
        <begin position="27"/>
        <end position="365"/>
    </location>
</feature>
<dbReference type="InterPro" id="IPR036444">
    <property type="entry name" value="PLipase_A2_dom_sf"/>
</dbReference>
<feature type="compositionally biased region" description="Gly residues" evidence="1">
    <location>
        <begin position="74"/>
        <end position="95"/>
    </location>
</feature>
<sequence>MSDRRGPSAWVLLAHRPAAVTTLALATALALLTAGCQPGAGPVAGAEPNPALTLAGSEAIDQVGGPTAPTAPGGPSGQVGSSSGGGPPAAGGGLPAGPSPQPSGAASPEVAPAGTAARADCHRVGGFDVCGPIYERYAQAGGPTGALGRPVDGATAAGGGTSQRFEHGAVAASPSTGTRVVAAPAADAWEDAGGGDGPLGYPLLDPRPAVGADSVSYFQGGAVFVTGGDADVHEAPGGEVPDVDVPSVYGLPLADFTVVWRDRAADPPDGDLVWTTDGCSGPTPPAVDALFADACLRHDFGYRNYLNGPRVDPTQQRRLAVDNQFLADLRATCGTAGEPQVDWFGVMMPCQRAAQVMYDAVRAFG</sequence>
<dbReference type="OrthoDB" id="290927at2"/>
<evidence type="ECO:0000256" key="1">
    <source>
        <dbReference type="SAM" id="MobiDB-lite"/>
    </source>
</evidence>
<dbReference type="Gene3D" id="1.20.90.10">
    <property type="entry name" value="Phospholipase A2 domain"/>
    <property type="match status" value="1"/>
</dbReference>
<dbReference type="Pfam" id="PF09056">
    <property type="entry name" value="Phospholip_A2_3"/>
    <property type="match status" value="1"/>
</dbReference>
<dbReference type="InterPro" id="IPR015141">
    <property type="entry name" value="PLipase_A2_prok/fun"/>
</dbReference>
<dbReference type="EMBL" id="MBLM01000129">
    <property type="protein sequence ID" value="OHV34003.1"/>
    <property type="molecule type" value="Genomic_DNA"/>
</dbReference>
<comment type="caution">
    <text evidence="3">The sequence shown here is derived from an EMBL/GenBank/DDBJ whole genome shotgun (WGS) entry which is preliminary data.</text>
</comment>
<feature type="compositionally biased region" description="Low complexity" evidence="1">
    <location>
        <begin position="64"/>
        <end position="73"/>
    </location>
</feature>
<dbReference type="Pfam" id="PF08310">
    <property type="entry name" value="LGFP"/>
    <property type="match status" value="1"/>
</dbReference>
<evidence type="ECO:0000313" key="3">
    <source>
        <dbReference type="EMBL" id="OHV34003.1"/>
    </source>
</evidence>
<evidence type="ECO:0000313" key="4">
    <source>
        <dbReference type="Proteomes" id="UP000179627"/>
    </source>
</evidence>
<dbReference type="SUPFAM" id="SSF48619">
    <property type="entry name" value="Phospholipase A2, PLA2"/>
    <property type="match status" value="1"/>
</dbReference>